<keyword evidence="7 10" id="KW-0732">Signal</keyword>
<evidence type="ECO:0000256" key="2">
    <source>
        <dbReference type="ARBA" id="ARBA00008064"/>
    </source>
</evidence>
<comment type="subcellular location">
    <subcellularLocation>
        <location evidence="1">Cell outer membrane</location>
        <topology evidence="1">Multi-pass membrane protein</topology>
    </subcellularLocation>
</comment>
<dbReference type="RefSeq" id="WP_150037897.1">
    <property type="nucleotide sequence ID" value="NZ_VWVM01000011.1"/>
</dbReference>
<keyword evidence="6" id="KW-0812">Transmembrane</keyword>
<feature type="signal peptide" evidence="10">
    <location>
        <begin position="1"/>
        <end position="17"/>
    </location>
</feature>
<feature type="domain" description="PapC N-terminal" evidence="11">
    <location>
        <begin position="42"/>
        <end position="128"/>
    </location>
</feature>
<keyword evidence="3" id="KW-0813">Transport</keyword>
<dbReference type="PANTHER" id="PTHR30451">
    <property type="entry name" value="OUTER MEMBRANE USHER PROTEIN"/>
    <property type="match status" value="1"/>
</dbReference>
<dbReference type="AlphaFoldDB" id="A0AB34CGR8"/>
<evidence type="ECO:0000256" key="8">
    <source>
        <dbReference type="ARBA" id="ARBA00023136"/>
    </source>
</evidence>
<dbReference type="SUPFAM" id="SSF141729">
    <property type="entry name" value="FimD N-terminal domain-like"/>
    <property type="match status" value="1"/>
</dbReference>
<evidence type="ECO:0000256" key="10">
    <source>
        <dbReference type="SAM" id="SignalP"/>
    </source>
</evidence>
<accession>A0AB34CGR8</accession>
<dbReference type="InterPro" id="IPR000015">
    <property type="entry name" value="Fimb_usher"/>
</dbReference>
<comment type="similarity">
    <text evidence="2">Belongs to the fimbrial export usher family.</text>
</comment>
<evidence type="ECO:0000313" key="12">
    <source>
        <dbReference type="EMBL" id="KAA6122869.1"/>
    </source>
</evidence>
<keyword evidence="9" id="KW-0998">Cell outer membrane</keyword>
<reference evidence="12 13" key="1">
    <citation type="submission" date="2019-09" db="EMBL/GenBank/DDBJ databases">
        <title>Genomic diversity of phyloplane-associated Pantoea species in Pakistan cotton crop.</title>
        <authorList>
            <person name="Tufail M.R."/>
            <person name="Cook D.R."/>
        </authorList>
    </citation>
    <scope>NUCLEOTIDE SEQUENCE [LARGE SCALE GENOMIC DNA]</scope>
    <source>
        <strain evidence="12 13">B_8</strain>
    </source>
</reference>
<evidence type="ECO:0000256" key="5">
    <source>
        <dbReference type="ARBA" id="ARBA00022558"/>
    </source>
</evidence>
<dbReference type="PANTHER" id="PTHR30451:SF21">
    <property type="entry name" value="FIMBRIAL USHER DOMAIN-CONTAINING PROTEIN YDET-RELATED"/>
    <property type="match status" value="1"/>
</dbReference>
<keyword evidence="5" id="KW-1029">Fimbrium biogenesis</keyword>
<evidence type="ECO:0000259" key="11">
    <source>
        <dbReference type="Pfam" id="PF13954"/>
    </source>
</evidence>
<keyword evidence="8" id="KW-0472">Membrane</keyword>
<keyword evidence="4" id="KW-1134">Transmembrane beta strand</keyword>
<feature type="chain" id="PRO_5044207127" evidence="10">
    <location>
        <begin position="18"/>
        <end position="706"/>
    </location>
</feature>
<organism evidence="12 13">
    <name type="scientific">Candidatus Pantoea gossypiicola</name>
    <dbReference type="NCBI Taxonomy" id="2608008"/>
    <lineage>
        <taxon>Bacteria</taxon>
        <taxon>Pseudomonadati</taxon>
        <taxon>Pseudomonadota</taxon>
        <taxon>Gammaproteobacteria</taxon>
        <taxon>Enterobacterales</taxon>
        <taxon>Erwiniaceae</taxon>
        <taxon>Pantoea</taxon>
    </lineage>
</organism>
<dbReference type="GO" id="GO:0009297">
    <property type="term" value="P:pilus assembly"/>
    <property type="evidence" value="ECO:0007669"/>
    <property type="project" value="InterPro"/>
</dbReference>
<evidence type="ECO:0000256" key="1">
    <source>
        <dbReference type="ARBA" id="ARBA00004571"/>
    </source>
</evidence>
<dbReference type="Proteomes" id="UP000324255">
    <property type="component" value="Unassembled WGS sequence"/>
</dbReference>
<evidence type="ECO:0000256" key="9">
    <source>
        <dbReference type="ARBA" id="ARBA00023237"/>
    </source>
</evidence>
<evidence type="ECO:0000256" key="7">
    <source>
        <dbReference type="ARBA" id="ARBA00022729"/>
    </source>
</evidence>
<dbReference type="InterPro" id="IPR037224">
    <property type="entry name" value="PapC_N_sf"/>
</dbReference>
<name>A0AB34CGR8_9GAMM</name>
<protein>
    <submittedName>
        <fullName evidence="12">Fimbrial biogenesis outer membrane usher protein</fullName>
    </submittedName>
</protein>
<dbReference type="InterPro" id="IPR025885">
    <property type="entry name" value="PapC_N"/>
</dbReference>
<dbReference type="Gene3D" id="2.60.40.2610">
    <property type="entry name" value="Outer membrane usher protein FimD, plug domain"/>
    <property type="match status" value="1"/>
</dbReference>
<sequence>MLPLILLLLLLPYSALAASAEKTTLFVNHLYKGNVALEIVHQRPCLQHELLEEWSVMDSQLAEPIWTAEGCLDPQSPALAGEIFRYRADLNMLTLTLPESWFDSLLGGVTTSRWDDGINALFSSYSLNIDRERALSEWDETGVSSTLDFNSGLNVGPWRVRYQNTVWSDPSDHGSYTRSMAIWRSITPLRSRMTIGDSTSSDAVFASLPLRGVSLVSDETMYPNSWRRQAPWITGYARSDATVTLYQGGTQIYRTQVPPGSFTIRDYLPSSSSSSSTITMQVEESDGTEHTSLLPWVSLPNLVHEGVINYEVLAGHYRPTYKSSLPQPVFWQGTLSGGIAQNLTLFGGIQSSAAYYSVASGIGLALRADSTLSLDVTQSQDSGKKTPGRGEVWRLRYAKAFFSNNTSLNGLVAYYPPGSHFHTLGEKISQASYSSASLDNRRWRAELNLSRNFTEDITLTMGWAQQAGRAPGSHTRTASLDLSAVWEEVDISLSASHNRYGHSLAENTVALSLSLPFTFGSNYLTASHVTQVDRAGAVTQGVEMDGTAFRDFSLRYGMGAYTMRNGSERLAGNLGYRYNAGEANVSFENGSQQRALHGDLSGSLMWHADGITAGQTLGETMGLVTMPASAQAGVYNQYGTTTDSRGRLLISYLTPWRVNNITLDTSGMSEEMKMEVSRQEVVPTLGAIVRADFVPALPSVKKEVKK</sequence>
<comment type="caution">
    <text evidence="12">The sequence shown here is derived from an EMBL/GenBank/DDBJ whole genome shotgun (WGS) entry which is preliminary data.</text>
</comment>
<proteinExistence type="inferred from homology"/>
<dbReference type="Pfam" id="PF00577">
    <property type="entry name" value="Usher"/>
    <property type="match status" value="1"/>
</dbReference>
<dbReference type="Pfam" id="PF13954">
    <property type="entry name" value="PapC_N"/>
    <property type="match status" value="1"/>
</dbReference>
<dbReference type="Gene3D" id="2.60.40.3110">
    <property type="match status" value="1"/>
</dbReference>
<dbReference type="GO" id="GO:0009279">
    <property type="term" value="C:cell outer membrane"/>
    <property type="evidence" value="ECO:0007669"/>
    <property type="project" value="UniProtKB-SubCell"/>
</dbReference>
<keyword evidence="13" id="KW-1185">Reference proteome</keyword>
<evidence type="ECO:0000256" key="3">
    <source>
        <dbReference type="ARBA" id="ARBA00022448"/>
    </source>
</evidence>
<dbReference type="InterPro" id="IPR042186">
    <property type="entry name" value="FimD_plug_dom"/>
</dbReference>
<dbReference type="EMBL" id="VWVM01000011">
    <property type="protein sequence ID" value="KAA6122869.1"/>
    <property type="molecule type" value="Genomic_DNA"/>
</dbReference>
<evidence type="ECO:0000256" key="6">
    <source>
        <dbReference type="ARBA" id="ARBA00022692"/>
    </source>
</evidence>
<evidence type="ECO:0000313" key="13">
    <source>
        <dbReference type="Proteomes" id="UP000324255"/>
    </source>
</evidence>
<gene>
    <name evidence="12" type="ORF">F3I20_15050</name>
</gene>
<evidence type="ECO:0000256" key="4">
    <source>
        <dbReference type="ARBA" id="ARBA00022452"/>
    </source>
</evidence>
<dbReference type="GO" id="GO:0015473">
    <property type="term" value="F:fimbrial usher porin activity"/>
    <property type="evidence" value="ECO:0007669"/>
    <property type="project" value="InterPro"/>
</dbReference>